<name>X5H4X1_9RICK</name>
<dbReference type="PROSITE" id="PS00177">
    <property type="entry name" value="TOPOISOMERASE_II"/>
    <property type="match status" value="1"/>
</dbReference>
<gene>
    <name evidence="10 12" type="primary">gyrB</name>
    <name evidence="12" type="ORF">NHE_0683</name>
</gene>
<dbReference type="STRING" id="1286528.NHE_0683"/>
<dbReference type="InterPro" id="IPR006171">
    <property type="entry name" value="TOPRIM_dom"/>
</dbReference>
<dbReference type="NCBIfam" id="TIGR01059">
    <property type="entry name" value="gyrB"/>
    <property type="match status" value="1"/>
</dbReference>
<dbReference type="SUPFAM" id="SSF54211">
    <property type="entry name" value="Ribosomal protein S5 domain 2-like"/>
    <property type="match status" value="1"/>
</dbReference>
<feature type="binding site" evidence="10">
    <location>
        <position position="445"/>
    </location>
    <ligand>
        <name>Mg(2+)</name>
        <dbReference type="ChEBI" id="CHEBI:18420"/>
        <label>1</label>
        <note>catalytic</note>
    </ligand>
</feature>
<keyword evidence="4 10" id="KW-0547">Nucleotide-binding</keyword>
<dbReference type="InterPro" id="IPR014721">
    <property type="entry name" value="Ribsml_uS5_D2-typ_fold_subgr"/>
</dbReference>
<keyword evidence="6 10" id="KW-0460">Magnesium</keyword>
<sequence>MALSVTIRWTFPVSRNKLSSTDYNADSIKVLKGLEAVRKRPGMYIGDTDDGSGLHQMVYEVIDNAVDESLAGHCSTIRVVVGSDGSVSVEDNGRGMPTDMHEEGISAAEVIMTQLHAGGKFDQDSYKISGGLHGVGVSVVNALSDWLKLTIWRNGKTHFIEFKDGVTVKPIAVVGECGGKTGTLVHFLPSRETFKNVLDVSFSTLENRFRELSFLNPGLKLVLTDLRKGENLKEEEFFSSGGAEEFVAYLDRNKEHIHPDPIRISGETDSVMMDIAMQWNTSYYENILCFTNNICQKDGGTHLAALKNAMTRVVNHYITKENLIKKEKIAVSGDDIREGLTAILSVKLPDPKFSSQTKEKLISSEVKPAIEKMVGDGLAAWLEENPLRAKLIAKKIVESALAREAAKKARDLTRRKGGLEITTLPGKLADCQERSPELSELLIVEGDSAGGSAKQGRDRKTQAVLPLRGKILNVEKTRFHKIIGSAEIGNLITALGTNIGKEDFNIGKIRYHKIIIMTDADVDGLHIRTLLLTFFFRYAREIIERGYLYIAQTPLYKVIKKGTDVYLRDDEALEEYLLARVVKGRELKGADGKLYADQELKKIIQLCLVLVKILGKIAYRVPQEILETVFLCGESADPAKLVERVSLIAAGTWNVTCFEDRLVFERILQGIRNEYEYSTSLFSNEDLEKMKRVRDTILSVFYPGFAEFNGKAVYSVLRFSKDADAIAKSGVGLQRFKGLGEMNPEQLWSTTLDPKNRTIFKVTIEEASVADQMFSMLMGDAVAPRRDFIIDNALNVSNIDV</sequence>
<dbReference type="NCBIfam" id="NF004189">
    <property type="entry name" value="PRK05644.1"/>
    <property type="match status" value="1"/>
</dbReference>
<evidence type="ECO:0000256" key="4">
    <source>
        <dbReference type="ARBA" id="ARBA00022741"/>
    </source>
</evidence>
<dbReference type="Pfam" id="PF00986">
    <property type="entry name" value="DNA_gyraseB_C"/>
    <property type="match status" value="1"/>
</dbReference>
<evidence type="ECO:0000256" key="9">
    <source>
        <dbReference type="ARBA" id="ARBA00023235"/>
    </source>
</evidence>
<comment type="miscellaneous">
    <text evidence="10">Few gyrases are as efficient as E.coli at forming negative supercoils. Not all organisms have 2 type II topoisomerases; in organisms with a single type II topoisomerase this enzyme also has to decatenate newly replicated chromosomes.</text>
</comment>
<keyword evidence="8" id="KW-0238">DNA-binding</keyword>
<dbReference type="InterPro" id="IPR002288">
    <property type="entry name" value="DNA_gyrase_B_C"/>
</dbReference>
<keyword evidence="7 10" id="KW-0799">Topoisomerase</keyword>
<keyword evidence="5 10" id="KW-0067">ATP-binding</keyword>
<evidence type="ECO:0000259" key="11">
    <source>
        <dbReference type="PROSITE" id="PS50880"/>
    </source>
</evidence>
<dbReference type="InterPro" id="IPR011557">
    <property type="entry name" value="GyrB"/>
</dbReference>
<dbReference type="EMBL" id="CP007481">
    <property type="protein sequence ID" value="AHX11616.1"/>
    <property type="molecule type" value="Genomic_DNA"/>
</dbReference>
<dbReference type="GO" id="GO:0005694">
    <property type="term" value="C:chromosome"/>
    <property type="evidence" value="ECO:0007669"/>
    <property type="project" value="InterPro"/>
</dbReference>
<feature type="binding site" evidence="10">
    <location>
        <position position="519"/>
    </location>
    <ligand>
        <name>Mg(2+)</name>
        <dbReference type="ChEBI" id="CHEBI:18420"/>
        <label>1</label>
        <note>catalytic</note>
    </ligand>
</feature>
<dbReference type="InterPro" id="IPR013760">
    <property type="entry name" value="Topo_IIA-like_dom_sf"/>
</dbReference>
<dbReference type="PRINTS" id="PR00418">
    <property type="entry name" value="TPI2FAMILY"/>
</dbReference>
<feature type="site" description="Interaction with DNA" evidence="10">
    <location>
        <position position="470"/>
    </location>
</feature>
<dbReference type="PANTHER" id="PTHR45866">
    <property type="entry name" value="DNA GYRASE/TOPOISOMERASE SUBUNIT B"/>
    <property type="match status" value="1"/>
</dbReference>
<comment type="subunit">
    <text evidence="10">Heterotetramer, composed of two GyrA and two GyrB chains. In the heterotetramer, GyrA contains the active site tyrosine that forms a transient covalent intermediate with DNA, while GyrB binds cofactors and catalyzes ATP hydrolysis.</text>
</comment>
<evidence type="ECO:0000256" key="2">
    <source>
        <dbReference type="ARBA" id="ARBA00010708"/>
    </source>
</evidence>
<reference evidence="12 13" key="1">
    <citation type="submission" date="2014-03" db="EMBL/GenBank/DDBJ databases">
        <title>Sequencing and Comparison of Genomes and Transcriptome Profiles of Human Ehrlichiosis Agents.</title>
        <authorList>
            <person name="Lin M."/>
            <person name="Daugherty S.C."/>
            <person name="Nagaraj S."/>
            <person name="Cheng Z."/>
            <person name="Xiong Q."/>
            <person name="Lin F.-Y."/>
            <person name="Sengamalay N."/>
            <person name="Ott S."/>
            <person name="Godinez A."/>
            <person name="Tallon L.J."/>
            <person name="Sadzewicz L."/>
            <person name="Fraser C.M."/>
            <person name="Dunning Hotopp J.C."/>
            <person name="Rikihisa Y."/>
        </authorList>
    </citation>
    <scope>NUCLEOTIDE SEQUENCE [LARGE SCALE GENOMIC DNA]</scope>
    <source>
        <strain evidence="12 13">Oregon</strain>
    </source>
</reference>
<dbReference type="Proteomes" id="UP000023755">
    <property type="component" value="Chromosome"/>
</dbReference>
<feature type="site" description="Interaction with DNA" evidence="10">
    <location>
        <position position="473"/>
    </location>
</feature>
<evidence type="ECO:0000256" key="7">
    <source>
        <dbReference type="ARBA" id="ARBA00023029"/>
    </source>
</evidence>
<dbReference type="InterPro" id="IPR000565">
    <property type="entry name" value="Topo_IIA_B"/>
</dbReference>
<dbReference type="Pfam" id="PF01751">
    <property type="entry name" value="Toprim"/>
    <property type="match status" value="1"/>
</dbReference>
<dbReference type="InterPro" id="IPR003594">
    <property type="entry name" value="HATPase_dom"/>
</dbReference>
<feature type="binding site" evidence="10">
    <location>
        <position position="521"/>
    </location>
    <ligand>
        <name>Mg(2+)</name>
        <dbReference type="ChEBI" id="CHEBI:18420"/>
        <label>2</label>
    </ligand>
</feature>
<comment type="similarity">
    <text evidence="2 10">Belongs to the type II topoisomerase GyrB family.</text>
</comment>
<dbReference type="GO" id="GO:0046872">
    <property type="term" value="F:metal ion binding"/>
    <property type="evidence" value="ECO:0007669"/>
    <property type="project" value="UniProtKB-KW"/>
</dbReference>
<dbReference type="Pfam" id="PF02518">
    <property type="entry name" value="HATPase_c"/>
    <property type="match status" value="1"/>
</dbReference>
<dbReference type="KEGG" id="nhm:NHE_0683"/>
<dbReference type="FunFam" id="3.30.565.10:FF:000002">
    <property type="entry name" value="DNA gyrase subunit B"/>
    <property type="match status" value="1"/>
</dbReference>
<evidence type="ECO:0000256" key="3">
    <source>
        <dbReference type="ARBA" id="ARBA00022723"/>
    </source>
</evidence>
<proteinExistence type="inferred from homology"/>
<evidence type="ECO:0000256" key="8">
    <source>
        <dbReference type="ARBA" id="ARBA00023125"/>
    </source>
</evidence>
<dbReference type="InterPro" id="IPR013759">
    <property type="entry name" value="Topo_IIA_B_C"/>
</dbReference>
<dbReference type="Gene3D" id="3.40.50.670">
    <property type="match status" value="2"/>
</dbReference>
<comment type="cofactor">
    <cofactor evidence="10">
        <name>Mg(2+)</name>
        <dbReference type="ChEBI" id="CHEBI:18420"/>
    </cofactor>
    <cofactor evidence="10">
        <name>Mn(2+)</name>
        <dbReference type="ChEBI" id="CHEBI:29035"/>
    </cofactor>
    <cofactor evidence="10">
        <name>Ca(2+)</name>
        <dbReference type="ChEBI" id="CHEBI:29108"/>
    </cofactor>
    <text evidence="10">Binds two Mg(2+) per subunit. The magnesium ions form salt bridges with both the protein and the DNA. Can also accept other divalent metal cations, such as Mn(2+) or Ca(2+).</text>
</comment>
<dbReference type="GO" id="GO:0003918">
    <property type="term" value="F:DNA topoisomerase type II (double strand cut, ATP-hydrolyzing) activity"/>
    <property type="evidence" value="ECO:0007669"/>
    <property type="project" value="UniProtKB-UniRule"/>
</dbReference>
<dbReference type="PROSITE" id="PS50880">
    <property type="entry name" value="TOPRIM"/>
    <property type="match status" value="1"/>
</dbReference>
<dbReference type="SUPFAM" id="SSF55874">
    <property type="entry name" value="ATPase domain of HSP90 chaperone/DNA topoisomerase II/histidine kinase"/>
    <property type="match status" value="1"/>
</dbReference>
<dbReference type="PANTHER" id="PTHR45866:SF1">
    <property type="entry name" value="DNA GYRASE SUBUNIT B, MITOCHONDRIAL"/>
    <property type="match status" value="1"/>
</dbReference>
<comment type="subcellular location">
    <subcellularLocation>
        <location evidence="10">Cytoplasm</location>
    </subcellularLocation>
</comment>
<dbReference type="HOGENOM" id="CLU_006146_4_1_5"/>
<dbReference type="CDD" id="cd16928">
    <property type="entry name" value="HATPase_GyrB-like"/>
    <property type="match status" value="1"/>
</dbReference>
<dbReference type="InterPro" id="IPR001241">
    <property type="entry name" value="Topo_IIA"/>
</dbReference>
<dbReference type="SMART" id="SM00387">
    <property type="entry name" value="HATPase_c"/>
    <property type="match status" value="1"/>
</dbReference>
<dbReference type="GO" id="GO:0003677">
    <property type="term" value="F:DNA binding"/>
    <property type="evidence" value="ECO:0007669"/>
    <property type="project" value="UniProtKB-KW"/>
</dbReference>
<dbReference type="Gene3D" id="3.30.230.10">
    <property type="match status" value="1"/>
</dbReference>
<dbReference type="InterPro" id="IPR020568">
    <property type="entry name" value="Ribosomal_Su5_D2-typ_SF"/>
</dbReference>
<dbReference type="InterPro" id="IPR034160">
    <property type="entry name" value="TOPRIM_GyrB"/>
</dbReference>
<dbReference type="CDD" id="cd03366">
    <property type="entry name" value="TOPRIM_TopoIIA_GyrB"/>
    <property type="match status" value="1"/>
</dbReference>
<keyword evidence="13" id="KW-1185">Reference proteome</keyword>
<evidence type="ECO:0000256" key="5">
    <source>
        <dbReference type="ARBA" id="ARBA00022840"/>
    </source>
</evidence>
<keyword evidence="9 10" id="KW-0413">Isomerase</keyword>
<dbReference type="AlphaFoldDB" id="X5H4X1"/>
<dbReference type="FunFam" id="3.30.230.10:FF:000005">
    <property type="entry name" value="DNA gyrase subunit B"/>
    <property type="match status" value="1"/>
</dbReference>
<dbReference type="GO" id="GO:0006261">
    <property type="term" value="P:DNA-templated DNA replication"/>
    <property type="evidence" value="ECO:0007669"/>
    <property type="project" value="UniProtKB-UniRule"/>
</dbReference>
<evidence type="ECO:0000313" key="13">
    <source>
        <dbReference type="Proteomes" id="UP000023755"/>
    </source>
</evidence>
<dbReference type="Pfam" id="PF00204">
    <property type="entry name" value="DNA_gyraseB"/>
    <property type="match status" value="1"/>
</dbReference>
<evidence type="ECO:0000256" key="1">
    <source>
        <dbReference type="ARBA" id="ARBA00000185"/>
    </source>
</evidence>
<dbReference type="SMART" id="SM00433">
    <property type="entry name" value="TOP2c"/>
    <property type="match status" value="1"/>
</dbReference>
<evidence type="ECO:0000256" key="6">
    <source>
        <dbReference type="ARBA" id="ARBA00022842"/>
    </source>
</evidence>
<keyword evidence="10" id="KW-0963">Cytoplasm</keyword>
<dbReference type="EC" id="5.6.2.2" evidence="10"/>
<dbReference type="SUPFAM" id="SSF56719">
    <property type="entry name" value="Type II DNA topoisomerase"/>
    <property type="match status" value="1"/>
</dbReference>
<accession>X5H4X1</accession>
<dbReference type="InterPro" id="IPR018522">
    <property type="entry name" value="TopoIIA_CS"/>
</dbReference>
<comment type="catalytic activity">
    <reaction evidence="1 10">
        <text>ATP-dependent breakage, passage and rejoining of double-stranded DNA.</text>
        <dbReference type="EC" id="5.6.2.2"/>
    </reaction>
</comment>
<protein>
    <recommendedName>
        <fullName evidence="10">DNA gyrase subunit B</fullName>
        <ecNumber evidence="10">5.6.2.2</ecNumber>
    </recommendedName>
</protein>
<evidence type="ECO:0000313" key="12">
    <source>
        <dbReference type="EMBL" id="AHX11616.1"/>
    </source>
</evidence>
<dbReference type="HAMAP" id="MF_01898">
    <property type="entry name" value="GyrB"/>
    <property type="match status" value="1"/>
</dbReference>
<organism evidence="12 13">
    <name type="scientific">Neorickettsia helminthoeca str. Oregon</name>
    <dbReference type="NCBI Taxonomy" id="1286528"/>
    <lineage>
        <taxon>Bacteria</taxon>
        <taxon>Pseudomonadati</taxon>
        <taxon>Pseudomonadota</taxon>
        <taxon>Alphaproteobacteria</taxon>
        <taxon>Rickettsiales</taxon>
        <taxon>Anaplasmataceae</taxon>
        <taxon>Neorickettsia</taxon>
    </lineage>
</organism>
<dbReference type="NCBIfam" id="NF011501">
    <property type="entry name" value="PRK14939.1"/>
    <property type="match status" value="1"/>
</dbReference>
<dbReference type="FunFam" id="3.40.50.670:FF:000001">
    <property type="entry name" value="DNA topoisomerase 2"/>
    <property type="match status" value="1"/>
</dbReference>
<feature type="domain" description="Toprim" evidence="11">
    <location>
        <begin position="439"/>
        <end position="554"/>
    </location>
</feature>
<dbReference type="GO" id="GO:0005524">
    <property type="term" value="F:ATP binding"/>
    <property type="evidence" value="ECO:0007669"/>
    <property type="project" value="UniProtKB-UniRule"/>
</dbReference>
<dbReference type="CDD" id="cd00822">
    <property type="entry name" value="TopoII_Trans_DNA_gyrase"/>
    <property type="match status" value="1"/>
</dbReference>
<dbReference type="Gene3D" id="3.30.565.10">
    <property type="entry name" value="Histidine kinase-like ATPase, C-terminal domain"/>
    <property type="match status" value="1"/>
</dbReference>
<dbReference type="GO" id="GO:0006265">
    <property type="term" value="P:DNA topological change"/>
    <property type="evidence" value="ECO:0007669"/>
    <property type="project" value="UniProtKB-UniRule"/>
</dbReference>
<keyword evidence="3 10" id="KW-0479">Metal-binding</keyword>
<comment type="function">
    <text evidence="10">A type II topoisomerase that negatively supercoils closed circular double-stranded (ds) DNA in an ATP-dependent manner to modulate DNA topology and maintain chromosomes in an underwound state. Negative supercoiling favors strand separation, and DNA replication, transcription, recombination and repair, all of which involve strand separation. Also able to catalyze the interconversion of other topological isomers of dsDNA rings, including catenanes and knotted rings. Type II topoisomerases break and join 2 DNA strands simultaneously in an ATP-dependent manner.</text>
</comment>
<dbReference type="InterPro" id="IPR013506">
    <property type="entry name" value="Topo_IIA_bsu_dom2"/>
</dbReference>
<dbReference type="InterPro" id="IPR036890">
    <property type="entry name" value="HATPase_C_sf"/>
</dbReference>
<feature type="binding site" evidence="10">
    <location>
        <position position="519"/>
    </location>
    <ligand>
        <name>Mg(2+)</name>
        <dbReference type="ChEBI" id="CHEBI:18420"/>
        <label>2</label>
    </ligand>
</feature>
<dbReference type="PRINTS" id="PR01159">
    <property type="entry name" value="DNAGYRASEB"/>
</dbReference>
<dbReference type="GO" id="GO:0005737">
    <property type="term" value="C:cytoplasm"/>
    <property type="evidence" value="ECO:0007669"/>
    <property type="project" value="UniProtKB-SubCell"/>
</dbReference>
<evidence type="ECO:0000256" key="10">
    <source>
        <dbReference type="HAMAP-Rule" id="MF_01898"/>
    </source>
</evidence>